<keyword evidence="7 21" id="KW-0378">Hydrolase</keyword>
<keyword evidence="6 19" id="KW-0479">Metal-binding</keyword>
<protein>
    <recommendedName>
        <fullName evidence="21">alpha-1,2-Mannosidase</fullName>
        <ecNumber evidence="21">3.2.1.-</ecNumber>
    </recommendedName>
</protein>
<dbReference type="OrthoDB" id="8118055at2759"/>
<evidence type="ECO:0000256" key="12">
    <source>
        <dbReference type="ARBA" id="ARBA00023136"/>
    </source>
</evidence>
<keyword evidence="10 22" id="KW-1133">Transmembrane helix</keyword>
<keyword evidence="11" id="KW-0333">Golgi apparatus</keyword>
<evidence type="ECO:0000256" key="22">
    <source>
        <dbReference type="SAM" id="Phobius"/>
    </source>
</evidence>
<dbReference type="EMBL" id="LK028578">
    <property type="protein sequence ID" value="CDS18287.1"/>
    <property type="molecule type" value="Genomic_DNA"/>
</dbReference>
<evidence type="ECO:0000256" key="9">
    <source>
        <dbReference type="ARBA" id="ARBA00022968"/>
    </source>
</evidence>
<dbReference type="EMBL" id="APAU02000029">
    <property type="protein sequence ID" value="EUB60582.1"/>
    <property type="molecule type" value="Genomic_DNA"/>
</dbReference>
<reference evidence="23 26" key="2">
    <citation type="journal article" date="2013" name="Nature">
        <title>The genomes of four tapeworm species reveal adaptations to parasitism.</title>
        <authorList>
            <person name="Tsai I.J."/>
            <person name="Zarowiecki M."/>
            <person name="Holroyd N."/>
            <person name="Garciarrubio A."/>
            <person name="Sanchez-Flores A."/>
            <person name="Brooks K.L."/>
            <person name="Tracey A."/>
            <person name="Bobes R.J."/>
            <person name="Fragoso G."/>
            <person name="Sciutto E."/>
            <person name="Aslett M."/>
            <person name="Beasley H."/>
            <person name="Bennett H.M."/>
            <person name="Cai J."/>
            <person name="Camicia F."/>
            <person name="Clark R."/>
            <person name="Cucher M."/>
            <person name="De Silva N."/>
            <person name="Day T.A."/>
            <person name="Deplazes P."/>
            <person name="Estrada K."/>
            <person name="Fernandez C."/>
            <person name="Holland P.W."/>
            <person name="Hou J."/>
            <person name="Hu S."/>
            <person name="Huckvale T."/>
            <person name="Hung S.S."/>
            <person name="Kamenetzky L."/>
            <person name="Keane J.A."/>
            <person name="Kiss F."/>
            <person name="Koziol U."/>
            <person name="Lambert O."/>
            <person name="Liu K."/>
            <person name="Luo X."/>
            <person name="Luo Y."/>
            <person name="Macchiaroli N."/>
            <person name="Nichol S."/>
            <person name="Paps J."/>
            <person name="Parkinson J."/>
            <person name="Pouchkina-Stantcheva N."/>
            <person name="Riddiford N."/>
            <person name="Rosenzvit M."/>
            <person name="Salinas G."/>
            <person name="Wasmuth J.D."/>
            <person name="Zamanian M."/>
            <person name="Zheng Y."/>
            <person name="Cai X."/>
            <person name="Soberon X."/>
            <person name="Olson P.D."/>
            <person name="Laclette J.P."/>
            <person name="Brehm K."/>
            <person name="Berriman M."/>
            <person name="Garciarrubio A."/>
            <person name="Bobes R.J."/>
            <person name="Fragoso G."/>
            <person name="Sanchez-Flores A."/>
            <person name="Estrada K."/>
            <person name="Cevallos M.A."/>
            <person name="Morett E."/>
            <person name="Gonzalez V."/>
            <person name="Portillo T."/>
            <person name="Ochoa-Leyva A."/>
            <person name="Jose M.V."/>
            <person name="Sciutto E."/>
            <person name="Landa A."/>
            <person name="Jimenez L."/>
            <person name="Valdes V."/>
            <person name="Carrero J.C."/>
            <person name="Larralde C."/>
            <person name="Morales-Montor J."/>
            <person name="Limon-Lason J."/>
            <person name="Soberon X."/>
            <person name="Laclette J.P."/>
        </authorList>
    </citation>
    <scope>NUCLEOTIDE SEQUENCE [LARGE SCALE GENOMIC DNA]</scope>
</reference>
<evidence type="ECO:0000256" key="1">
    <source>
        <dbReference type="ARBA" id="ARBA00001913"/>
    </source>
</evidence>
<feature type="transmembrane region" description="Helical" evidence="22">
    <location>
        <begin position="28"/>
        <end position="46"/>
    </location>
</feature>
<evidence type="ECO:0000313" key="26">
    <source>
        <dbReference type="Proteomes" id="UP000492820"/>
    </source>
</evidence>
<dbReference type="OMA" id="WRMFKNI"/>
<keyword evidence="5 22" id="KW-0812">Transmembrane</keyword>
<comment type="cofactor">
    <cofactor evidence="1 19">
        <name>Ca(2+)</name>
        <dbReference type="ChEBI" id="CHEBI:29108"/>
    </cofactor>
</comment>
<reference evidence="24 25" key="1">
    <citation type="journal article" date="2013" name="Nat. Genet.">
        <title>The genome of the hydatid tapeworm Echinococcus granulosus.</title>
        <authorList>
            <person name="Zheng H."/>
            <person name="Zhang W."/>
            <person name="Zhang L."/>
            <person name="Zhang Z."/>
            <person name="Li J."/>
            <person name="Lu G."/>
            <person name="Zhu Y."/>
            <person name="Wang Y."/>
            <person name="Huang Y."/>
            <person name="Liu J."/>
            <person name="Kang H."/>
            <person name="Chen J."/>
            <person name="Wang L."/>
            <person name="Chen A."/>
            <person name="Yu S."/>
            <person name="Gao Z."/>
            <person name="Jin L."/>
            <person name="Gu W."/>
            <person name="Wang Z."/>
            <person name="Zhao L."/>
            <person name="Shi B."/>
            <person name="Wen H."/>
            <person name="Lin R."/>
            <person name="Jones M.K."/>
            <person name="Brejova B."/>
            <person name="Vinar T."/>
            <person name="Zhao G."/>
            <person name="McManus D.P."/>
            <person name="Chen Z."/>
            <person name="Zhou Y."/>
            <person name="Wang S."/>
        </authorList>
    </citation>
    <scope>NUCLEOTIDE SEQUENCE [LARGE SCALE GENOMIC DNA]</scope>
</reference>
<dbReference type="GeneID" id="36340316"/>
<evidence type="ECO:0000313" key="25">
    <source>
        <dbReference type="Proteomes" id="UP000019149"/>
    </source>
</evidence>
<evidence type="ECO:0000256" key="4">
    <source>
        <dbReference type="ARBA" id="ARBA00007658"/>
    </source>
</evidence>
<keyword evidence="9" id="KW-0735">Signal-anchor</keyword>
<dbReference type="GO" id="GO:0005783">
    <property type="term" value="C:endoplasmic reticulum"/>
    <property type="evidence" value="ECO:0007669"/>
    <property type="project" value="TreeGrafter"/>
</dbReference>
<dbReference type="PRINTS" id="PR00747">
    <property type="entry name" value="GLYHDRLASE47"/>
</dbReference>
<reference evidence="27" key="4">
    <citation type="submission" date="2020-10" db="UniProtKB">
        <authorList>
            <consortium name="WormBaseParasite"/>
        </authorList>
    </citation>
    <scope>IDENTIFICATION</scope>
</reference>
<dbReference type="KEGG" id="egl:EGR_04601"/>
<evidence type="ECO:0000256" key="14">
    <source>
        <dbReference type="ARBA" id="ARBA00023180"/>
    </source>
</evidence>
<dbReference type="InterPro" id="IPR050749">
    <property type="entry name" value="Glycosyl_Hydrolase_47"/>
</dbReference>
<evidence type="ECO:0000256" key="7">
    <source>
        <dbReference type="ARBA" id="ARBA00022801"/>
    </source>
</evidence>
<reference evidence="23" key="3">
    <citation type="submission" date="2014-06" db="EMBL/GenBank/DDBJ databases">
        <authorList>
            <person name="Aslett M."/>
        </authorList>
    </citation>
    <scope>NUCLEOTIDE SEQUENCE</scope>
</reference>
<sequence>MFQPLPKVVVRLSSSLGRISFRRLKPNRILSVAAVLFTVLLGFSYLNNFCLICTPKEGIGRLSDGISVKVRAIQEVVNPPEVPPAYDAGQAAYLDNFEIPDLIPGADGFIAPPSRIVKLPEVTIEEIRGPSKVSLQDFNASEKRKKIREMTKHAWSNYVKYAWGHNELRPLSKTFHDTDILGRVPLGATIVDSIDTLYIMGLEEEYKQAADWIRGKLDFSNAPTEVSVFEVTIRFVGGLLSIYSMTRDKAFLDRSVSILNNLLPAFDEKTGLPASLFNLRTKNRRNYNWASNKCHILSEIGTLHMEFQFVSELTGDPKYSKIVHRIRDYIDAASKVSGNQFRTHVSAQQEVFCNRRVTLSGEGDSFFEYLLKEWIRTGHADTKARELYDRSLESFEHLGMLRTSKAGSFYVTDSQHGSPGNTMDHLACFAGGMFALGAAKRDASDMWFLRGKQLTETCHKSYAQTETNLGPESFRFTNTLDAVGVSTNEKHYFLRPETVESYFYMWRFTHDNVYREYAWDVVQALEKHCRSEGGFSGLKDVTSVTPTQDDVQQSFFLAETLKYLYLIFCDDSVLPLNRWVFNTEGHPFPIMSRSTA</sequence>
<dbReference type="Proteomes" id="UP000492820">
    <property type="component" value="Unassembled WGS sequence"/>
</dbReference>
<dbReference type="Gene3D" id="1.50.10.10">
    <property type="match status" value="1"/>
</dbReference>
<dbReference type="GO" id="GO:0005975">
    <property type="term" value="P:carbohydrate metabolic process"/>
    <property type="evidence" value="ECO:0007669"/>
    <property type="project" value="InterPro"/>
</dbReference>
<comment type="pathway">
    <text evidence="3">Protein modification; protein glycosylation.</text>
</comment>
<evidence type="ECO:0000256" key="8">
    <source>
        <dbReference type="ARBA" id="ARBA00022837"/>
    </source>
</evidence>
<evidence type="ECO:0000256" key="21">
    <source>
        <dbReference type="RuleBase" id="RU361193"/>
    </source>
</evidence>
<gene>
    <name evidence="24 27" type="ORF">EGR_04601</name>
    <name evidence="23" type="ORF">EgrG_000605100</name>
</gene>
<evidence type="ECO:0000313" key="27">
    <source>
        <dbReference type="WBParaSite" id="EgrG_000605100"/>
    </source>
</evidence>
<dbReference type="GO" id="GO:0004571">
    <property type="term" value="F:mannosyl-oligosaccharide 1,2-alpha-mannosidase activity"/>
    <property type="evidence" value="ECO:0007669"/>
    <property type="project" value="UniProtKB-EC"/>
</dbReference>
<dbReference type="RefSeq" id="XP_024351778.1">
    <property type="nucleotide sequence ID" value="XM_024493850.1"/>
</dbReference>
<dbReference type="PANTHER" id="PTHR11742:SF6">
    <property type="entry name" value="MANNOSYL-OLIGOSACCHARIDE ALPHA-1,2-MANNOSIDASE IA-RELATED"/>
    <property type="match status" value="1"/>
</dbReference>
<comment type="catalytic activity">
    <reaction evidence="16">
        <text>N(4)-(alpha-D-Man-(1-&gt;2)-alpha-D-Man-(1-&gt;2)-alpha-D-Man-(1-&gt;3)-[alpha-D-Man-(1-&gt;3)-[alpha-D-Man-(1-&gt;2)-alpha-D-Man-(1-&gt;6)]-alpha-D-Man-(1-&gt;6)]-beta-D-Man-(1-&gt;4)-beta-D-GlcNAc-(1-&gt;4)-beta-D-GlcNAc)-L-asparaginyl-[protein] (N-glucan mannose isomer 8A1,2,3B1,3) + 3 H2O = N(4)-(alpha-D-Man-(1-&gt;3)-[alpha-D-Man-(1-&gt;3)-[alpha-D-Man-(1-&gt;6)]-alpha-D-Man-(1-&gt;6)]-beta-D-Man-(1-&gt;4)-beta-D-GlcNAc-(1-&gt;4)-beta-D-GlcNAc)-L-asparaginyl-[protein] (N-glucan mannose isomer 5A1,2) + 3 beta-D-mannose</text>
        <dbReference type="Rhea" id="RHEA:56028"/>
        <dbReference type="Rhea" id="RHEA-COMP:14358"/>
        <dbReference type="Rhea" id="RHEA-COMP:14367"/>
        <dbReference type="ChEBI" id="CHEBI:15377"/>
        <dbReference type="ChEBI" id="CHEBI:28563"/>
        <dbReference type="ChEBI" id="CHEBI:59087"/>
        <dbReference type="ChEBI" id="CHEBI:60628"/>
        <dbReference type="EC" id="3.2.1.113"/>
    </reaction>
</comment>
<keyword evidence="8 19" id="KW-0106">Calcium</keyword>
<dbReference type="FunFam" id="1.50.10.10:FF:000017">
    <property type="entry name" value="alpha-1,2-Mannosidase"/>
    <property type="match status" value="1"/>
</dbReference>
<keyword evidence="13 20" id="KW-1015">Disulfide bond</keyword>
<organism evidence="24 25">
    <name type="scientific">Echinococcus granulosus</name>
    <name type="common">Hydatid tapeworm</name>
    <dbReference type="NCBI Taxonomy" id="6210"/>
    <lineage>
        <taxon>Eukaryota</taxon>
        <taxon>Metazoa</taxon>
        <taxon>Spiralia</taxon>
        <taxon>Lophotrochozoa</taxon>
        <taxon>Platyhelminthes</taxon>
        <taxon>Cestoda</taxon>
        <taxon>Eucestoda</taxon>
        <taxon>Cyclophyllidea</taxon>
        <taxon>Taeniidae</taxon>
        <taxon>Echinococcus</taxon>
        <taxon>Echinococcus granulosus group</taxon>
    </lineage>
</organism>
<keyword evidence="14" id="KW-0325">Glycoprotein</keyword>
<evidence type="ECO:0000256" key="11">
    <source>
        <dbReference type="ARBA" id="ARBA00023034"/>
    </source>
</evidence>
<evidence type="ECO:0000256" key="10">
    <source>
        <dbReference type="ARBA" id="ARBA00022989"/>
    </source>
</evidence>
<dbReference type="WBParaSite" id="EgrG_000605100">
    <property type="protein sequence ID" value="EgrG_000605100"/>
    <property type="gene ID" value="EgrG_000605100"/>
</dbReference>
<evidence type="ECO:0000313" key="24">
    <source>
        <dbReference type="EMBL" id="EUB60582.1"/>
    </source>
</evidence>
<dbReference type="AlphaFoldDB" id="U6J7B0"/>
<evidence type="ECO:0000256" key="20">
    <source>
        <dbReference type="PIRSR" id="PIRSR601382-3"/>
    </source>
</evidence>
<proteinExistence type="inferred from homology"/>
<dbReference type="GO" id="GO:0005509">
    <property type="term" value="F:calcium ion binding"/>
    <property type="evidence" value="ECO:0007669"/>
    <property type="project" value="InterPro"/>
</dbReference>
<evidence type="ECO:0000256" key="13">
    <source>
        <dbReference type="ARBA" id="ARBA00023157"/>
    </source>
</evidence>
<feature type="active site" description="Proton donor" evidence="18">
    <location>
        <position position="472"/>
    </location>
</feature>
<dbReference type="STRING" id="6210.U6J7B0"/>
<comment type="subcellular location">
    <subcellularLocation>
        <location evidence="2">Golgi apparatus membrane</location>
        <topology evidence="2">Single-pass type II membrane protein</topology>
    </subcellularLocation>
</comment>
<evidence type="ECO:0000256" key="18">
    <source>
        <dbReference type="PIRSR" id="PIRSR601382-1"/>
    </source>
</evidence>
<dbReference type="Pfam" id="PF01532">
    <property type="entry name" value="Glyco_hydro_47"/>
    <property type="match status" value="1"/>
</dbReference>
<keyword evidence="25" id="KW-1185">Reference proteome</keyword>
<feature type="disulfide bond" evidence="20">
    <location>
        <begin position="428"/>
        <end position="458"/>
    </location>
</feature>
<keyword evidence="12 22" id="KW-0472">Membrane</keyword>
<accession>U6J7B0</accession>
<dbReference type="EC" id="3.2.1.-" evidence="21"/>
<keyword evidence="15 21" id="KW-0326">Glycosidase</keyword>
<evidence type="ECO:0000256" key="19">
    <source>
        <dbReference type="PIRSR" id="PIRSR601382-2"/>
    </source>
</evidence>
<feature type="binding site" evidence="19">
    <location>
        <position position="583"/>
    </location>
    <ligand>
        <name>Ca(2+)</name>
        <dbReference type="ChEBI" id="CHEBI:29108"/>
    </ligand>
</feature>
<evidence type="ECO:0000256" key="2">
    <source>
        <dbReference type="ARBA" id="ARBA00004323"/>
    </source>
</evidence>
<evidence type="ECO:0000256" key="3">
    <source>
        <dbReference type="ARBA" id="ARBA00004922"/>
    </source>
</evidence>
<evidence type="ECO:0000313" key="23">
    <source>
        <dbReference type="EMBL" id="CDS18287.1"/>
    </source>
</evidence>
<evidence type="ECO:0000256" key="15">
    <source>
        <dbReference type="ARBA" id="ARBA00023295"/>
    </source>
</evidence>
<evidence type="ECO:0000256" key="5">
    <source>
        <dbReference type="ARBA" id="ARBA00022692"/>
    </source>
</evidence>
<dbReference type="GO" id="GO:0000139">
    <property type="term" value="C:Golgi membrane"/>
    <property type="evidence" value="ECO:0007669"/>
    <property type="project" value="UniProtKB-SubCell"/>
</dbReference>
<dbReference type="Proteomes" id="UP000019149">
    <property type="component" value="Unassembled WGS sequence"/>
</dbReference>
<dbReference type="InterPro" id="IPR012341">
    <property type="entry name" value="6hp_glycosidase-like_sf"/>
</dbReference>
<evidence type="ECO:0000256" key="17">
    <source>
        <dbReference type="ARBA" id="ARBA00048605"/>
    </source>
</evidence>
<dbReference type="InterPro" id="IPR036026">
    <property type="entry name" value="Seven-hairpin_glycosidases"/>
</dbReference>
<evidence type="ECO:0000256" key="16">
    <source>
        <dbReference type="ARBA" id="ARBA00047669"/>
    </source>
</evidence>
<dbReference type="SUPFAM" id="SSF48225">
    <property type="entry name" value="Seven-hairpin glycosidases"/>
    <property type="match status" value="1"/>
</dbReference>
<dbReference type="GO" id="GO:0006491">
    <property type="term" value="P:N-glycan processing"/>
    <property type="evidence" value="ECO:0007669"/>
    <property type="project" value="UniProtKB-ARBA"/>
</dbReference>
<name>U6J7B0_ECHGR</name>
<feature type="active site" evidence="18">
    <location>
        <position position="497"/>
    </location>
</feature>
<dbReference type="CTD" id="36340316"/>
<feature type="active site" description="Proton donor" evidence="18">
    <location>
        <position position="230"/>
    </location>
</feature>
<comment type="similarity">
    <text evidence="4 21">Belongs to the glycosyl hydrolase 47 family.</text>
</comment>
<dbReference type="PANTHER" id="PTHR11742">
    <property type="entry name" value="MANNOSYL-OLIGOSACCHARIDE ALPHA-1,2-MANNOSIDASE-RELATED"/>
    <property type="match status" value="1"/>
</dbReference>
<comment type="catalytic activity">
    <reaction evidence="17">
        <text>N(4)-(alpha-D-Man-(1-&gt;2)-alpha-D-Man-(1-&gt;2)-alpha-D-Man-(1-&gt;3)-[alpha-D-Man-(1-&gt;2)-alpha-D-Man-(1-&gt;3)-[alpha-D-Man-(1-&gt;2)-alpha-D-Man-(1-&gt;6)]-alpha-D-Man-(1-&gt;6)]-beta-D-Man-(1-&gt;4)-beta-D-GlcNAc-(1-&gt;4)-beta-D-GlcNAc)-L-asparaginyl-[protein] (N-glucan mannose isomer 9A1,2,3B1,2,3) + 4 H2O = N(4)-(alpha-D-Man-(1-&gt;3)-[alpha-D-Man-(1-&gt;3)-[alpha-D-Man-(1-&gt;6)]-alpha-D-Man-(1-&gt;6)]-beta-D-Man-(1-&gt;4)-beta-D-GlcNAc-(1-&gt;4)-beta-D-GlcNAc)-L-asparaginyl-[protein] (N-glucan mannose isomer 5A1,2) + 4 beta-D-mannose</text>
        <dbReference type="Rhea" id="RHEA:56008"/>
        <dbReference type="Rhea" id="RHEA-COMP:14356"/>
        <dbReference type="Rhea" id="RHEA-COMP:14367"/>
        <dbReference type="ChEBI" id="CHEBI:15377"/>
        <dbReference type="ChEBI" id="CHEBI:28563"/>
        <dbReference type="ChEBI" id="CHEBI:59087"/>
        <dbReference type="ChEBI" id="CHEBI:139493"/>
        <dbReference type="EC" id="3.2.1.113"/>
    </reaction>
</comment>
<feature type="active site" evidence="18">
    <location>
        <position position="364"/>
    </location>
</feature>
<evidence type="ECO:0000256" key="6">
    <source>
        <dbReference type="ARBA" id="ARBA00022723"/>
    </source>
</evidence>
<dbReference type="InterPro" id="IPR001382">
    <property type="entry name" value="Glyco_hydro_47"/>
</dbReference>